<dbReference type="Proteomes" id="UP000186524">
    <property type="component" value="Unassembled WGS sequence"/>
</dbReference>
<feature type="transmembrane region" description="Helical" evidence="10">
    <location>
        <begin position="298"/>
        <end position="317"/>
    </location>
</feature>
<dbReference type="GO" id="GO:0016020">
    <property type="term" value="C:membrane"/>
    <property type="evidence" value="ECO:0007669"/>
    <property type="project" value="InterPro"/>
</dbReference>
<dbReference type="PROSITE" id="PS50110">
    <property type="entry name" value="RESPONSE_REGULATORY"/>
    <property type="match status" value="1"/>
</dbReference>
<protein>
    <recommendedName>
        <fullName evidence="2">histidine kinase</fullName>
        <ecNumber evidence="2">2.7.13.3</ecNumber>
    </recommendedName>
</protein>
<feature type="transmembrane region" description="Helical" evidence="10">
    <location>
        <begin position="229"/>
        <end position="248"/>
    </location>
</feature>
<keyword evidence="10" id="KW-1133">Transmembrane helix</keyword>
<dbReference type="PANTHER" id="PTHR43547:SF2">
    <property type="entry name" value="HYBRID SIGNAL TRANSDUCTION HISTIDINE KINASE C"/>
    <property type="match status" value="1"/>
</dbReference>
<evidence type="ECO:0000256" key="7">
    <source>
        <dbReference type="ARBA" id="ARBA00022840"/>
    </source>
</evidence>
<keyword evidence="7" id="KW-0067">ATP-binding</keyword>
<proteinExistence type="predicted"/>
<evidence type="ECO:0000256" key="1">
    <source>
        <dbReference type="ARBA" id="ARBA00000085"/>
    </source>
</evidence>
<dbReference type="SUPFAM" id="SSF55874">
    <property type="entry name" value="ATPase domain of HSP90 chaperone/DNA topoisomerase II/histidine kinase"/>
    <property type="match status" value="2"/>
</dbReference>
<evidence type="ECO:0000256" key="10">
    <source>
        <dbReference type="SAM" id="Phobius"/>
    </source>
</evidence>
<dbReference type="InterPro" id="IPR008979">
    <property type="entry name" value="Galactose-bd-like_sf"/>
</dbReference>
<keyword evidence="3 9" id="KW-0597">Phosphoprotein</keyword>
<evidence type="ECO:0000256" key="2">
    <source>
        <dbReference type="ARBA" id="ARBA00012438"/>
    </source>
</evidence>
<feature type="domain" description="Histidine kinase" evidence="11">
    <location>
        <begin position="426"/>
        <end position="640"/>
    </location>
</feature>
<comment type="catalytic activity">
    <reaction evidence="1">
        <text>ATP + protein L-histidine = ADP + protein N-phospho-L-histidine.</text>
        <dbReference type="EC" id="2.7.13.3"/>
    </reaction>
</comment>
<keyword evidence="10" id="KW-0472">Membrane</keyword>
<dbReference type="Gene3D" id="3.30.565.10">
    <property type="entry name" value="Histidine kinase-like ATPase, C-terminal domain"/>
    <property type="match status" value="2"/>
</dbReference>
<dbReference type="SMART" id="SM00448">
    <property type="entry name" value="REC"/>
    <property type="match status" value="1"/>
</dbReference>
<dbReference type="Gene3D" id="3.40.50.2300">
    <property type="match status" value="1"/>
</dbReference>
<dbReference type="InterPro" id="IPR011006">
    <property type="entry name" value="CheY-like_superfamily"/>
</dbReference>
<evidence type="ECO:0000256" key="6">
    <source>
        <dbReference type="ARBA" id="ARBA00022777"/>
    </source>
</evidence>
<dbReference type="Pfam" id="PF00072">
    <property type="entry name" value="Response_reg"/>
    <property type="match status" value="1"/>
</dbReference>
<keyword evidence="5" id="KW-0547">Nucleotide-binding</keyword>
<reference evidence="13 14" key="1">
    <citation type="submission" date="2016-12" db="EMBL/GenBank/DDBJ databases">
        <title>Domibacillus sp. SAOS 44 whole genome sequencing.</title>
        <authorList>
            <person name="Verma A."/>
            <person name="Krishnamurthi S."/>
        </authorList>
    </citation>
    <scope>NUCLEOTIDE SEQUENCE [LARGE SCALE GENOMIC DNA]</scope>
    <source>
        <strain evidence="13 14">SAOS 44</strain>
    </source>
</reference>
<feature type="modified residue" description="4-aspartylphosphate" evidence="9">
    <location>
        <position position="728"/>
    </location>
</feature>
<dbReference type="SUPFAM" id="SSF49785">
    <property type="entry name" value="Galactose-binding domain-like"/>
    <property type="match status" value="1"/>
</dbReference>
<gene>
    <name evidence="13" type="ORF">BLL40_00040</name>
</gene>
<dbReference type="GO" id="GO:0000155">
    <property type="term" value="F:phosphorelay sensor kinase activity"/>
    <property type="evidence" value="ECO:0007669"/>
    <property type="project" value="InterPro"/>
</dbReference>
<dbReference type="PROSITE" id="PS50109">
    <property type="entry name" value="HIS_KIN"/>
    <property type="match status" value="2"/>
</dbReference>
<feature type="transmembrane region" description="Helical" evidence="10">
    <location>
        <begin position="268"/>
        <end position="286"/>
    </location>
</feature>
<dbReference type="AlphaFoldDB" id="A0A1Q5P839"/>
<dbReference type="InterPro" id="IPR001789">
    <property type="entry name" value="Sig_transdc_resp-reg_receiver"/>
</dbReference>
<dbReference type="InterPro" id="IPR036890">
    <property type="entry name" value="HATPase_C_sf"/>
</dbReference>
<keyword evidence="14" id="KW-1185">Reference proteome</keyword>
<feature type="domain" description="Response regulatory" evidence="12">
    <location>
        <begin position="679"/>
        <end position="795"/>
    </location>
</feature>
<dbReference type="SMART" id="SM00387">
    <property type="entry name" value="HATPase_c"/>
    <property type="match status" value="2"/>
</dbReference>
<dbReference type="InterPro" id="IPR036097">
    <property type="entry name" value="HisK_dim/P_sf"/>
</dbReference>
<dbReference type="InterPro" id="IPR005467">
    <property type="entry name" value="His_kinase_dom"/>
</dbReference>
<dbReference type="EC" id="2.7.13.3" evidence="2"/>
<feature type="transmembrane region" description="Helical" evidence="10">
    <location>
        <begin position="352"/>
        <end position="373"/>
    </location>
</feature>
<name>A0A1Q5P839_9BACI</name>
<evidence type="ECO:0000256" key="8">
    <source>
        <dbReference type="ARBA" id="ARBA00023012"/>
    </source>
</evidence>
<comment type="caution">
    <text evidence="13">The sequence shown here is derived from an EMBL/GenBank/DDBJ whole genome shotgun (WGS) entry which is preliminary data.</text>
</comment>
<feature type="transmembrane region" description="Helical" evidence="10">
    <location>
        <begin position="323"/>
        <end position="340"/>
    </location>
</feature>
<dbReference type="SUPFAM" id="SSF47384">
    <property type="entry name" value="Homodimeric domain of signal transducing histidine kinase"/>
    <property type="match status" value="1"/>
</dbReference>
<evidence type="ECO:0000256" key="5">
    <source>
        <dbReference type="ARBA" id="ARBA00022741"/>
    </source>
</evidence>
<feature type="transmembrane region" description="Helical" evidence="10">
    <location>
        <begin position="201"/>
        <end position="222"/>
    </location>
</feature>
<evidence type="ECO:0000256" key="3">
    <source>
        <dbReference type="ARBA" id="ARBA00022553"/>
    </source>
</evidence>
<organism evidence="13 14">
    <name type="scientific">Domibacillus mangrovi</name>
    <dbReference type="NCBI Taxonomy" id="1714354"/>
    <lineage>
        <taxon>Bacteria</taxon>
        <taxon>Bacillati</taxon>
        <taxon>Bacillota</taxon>
        <taxon>Bacilli</taxon>
        <taxon>Bacillales</taxon>
        <taxon>Bacillaceae</taxon>
        <taxon>Domibacillus</taxon>
    </lineage>
</organism>
<keyword evidence="10" id="KW-0812">Transmembrane</keyword>
<keyword evidence="4" id="KW-0808">Transferase</keyword>
<evidence type="ECO:0000313" key="13">
    <source>
        <dbReference type="EMBL" id="OKL38353.1"/>
    </source>
</evidence>
<feature type="domain" description="Histidine kinase" evidence="11">
    <location>
        <begin position="906"/>
        <end position="1005"/>
    </location>
</feature>
<dbReference type="CDD" id="cd17574">
    <property type="entry name" value="REC_OmpR"/>
    <property type="match status" value="1"/>
</dbReference>
<dbReference type="Gene3D" id="1.10.287.130">
    <property type="match status" value="1"/>
</dbReference>
<dbReference type="InterPro" id="IPR010559">
    <property type="entry name" value="Sig_transdc_His_kin_internal"/>
</dbReference>
<evidence type="ECO:0000256" key="4">
    <source>
        <dbReference type="ARBA" id="ARBA00022679"/>
    </source>
</evidence>
<accession>A0A1Q5P839</accession>
<dbReference type="GO" id="GO:0005524">
    <property type="term" value="F:ATP binding"/>
    <property type="evidence" value="ECO:0007669"/>
    <property type="project" value="UniProtKB-KW"/>
</dbReference>
<dbReference type="EMBL" id="MRWQ01000001">
    <property type="protein sequence ID" value="OKL38353.1"/>
    <property type="molecule type" value="Genomic_DNA"/>
</dbReference>
<dbReference type="PRINTS" id="PR00344">
    <property type="entry name" value="BCTRLSENSOR"/>
</dbReference>
<dbReference type="STRING" id="1714354.BLL40_00040"/>
<dbReference type="SUPFAM" id="SSF52172">
    <property type="entry name" value="CheY-like"/>
    <property type="match status" value="1"/>
</dbReference>
<dbReference type="Pfam" id="PF02518">
    <property type="entry name" value="HATPase_c"/>
    <property type="match status" value="2"/>
</dbReference>
<dbReference type="InterPro" id="IPR004358">
    <property type="entry name" value="Sig_transdc_His_kin-like_C"/>
</dbReference>
<dbReference type="InterPro" id="IPR003594">
    <property type="entry name" value="HATPase_dom"/>
</dbReference>
<evidence type="ECO:0000313" key="14">
    <source>
        <dbReference type="Proteomes" id="UP000186524"/>
    </source>
</evidence>
<sequence>MLIIVLIFFVLTGLRFLWLAYYLPPEQPIARNGILDLRNYEWKENQTIHLDGEWLFYPETLIDPDNLTSTASKSEPIILSIPSKEGDDSSHQFGTYRLKILLDKKQVSNFPYGIQIPAAKTASALFVNGQLEGNSGEVAASSSLHRGQNVPYTAYFTAYQQEIDITVHLSNFDTPEGALINKHVTFGSEQAVLNEQNNIKMLLFTIVVVLLIHSLYTILVYLFIYRKKIVLFFTAGFLFPAADELITYNKSIFGWLLLDYEWSLKISNLVYLGASFFFVHFMRVLLSKYQDAKRFRWFTILYGICALAIIVIPTHFLLSANTLFFTLYFVSFFSVVILALKEYIQEKEESIFLAFTALSTTSGLLWGLIKAFTAMEIPFYPFDYLFAFLGFAGFWFKRFYQKTTLVNELVDDLKKADQLKDDFLMSSSQKLWNPMNEMITIAQSIYDGENSSITIQDKNNLKYLIDIGRGMSFALNDLLDFTRLKEGTLHLHPKSTSVQGTVFGVFDMLRFITDGIQIQMISTIPKSFPNVLADEKRLIQILFNLLHNAIKYTNVGFIVVHAKIENGMATIHIQDTGLGIDEETQKRIFSPYEQGIASDNGIGLGLNVCKKLIELHGGTLQMQSVPNQGSNFFFTLPLAPEQINPDEEPTLQTKFESTIKSSVNATNDLKFESFRKQFMILAVDDDPINLKLISNIFSSEEYEVVTVTSGEDALKLLDKTEWDLIILDAMVPYTSGYALVRSIRDHYSILEVPILLLTARNYPEDVYTGLALGANDYVTKPINSLELKIRSRALIDLKYSINQRLHMEAAWLQAQIQPHFLFNTLNTIASLSSIDSERMVNLLNHFGEYLRGSFDVKNLQRVVPLHHELELVRSYLYIEQERFEELLHVKWEVDKSIDVDIPPISIQPLAENAVRHGILEKKNGGTVCIRVKNHAEHVEISITDDGVGMDEAIVKDLLSDSNDTRRGIGLRNTDRRLKRIYGQGLQISSVPNEGTQIMFNVPKTLK</sequence>
<evidence type="ECO:0000259" key="12">
    <source>
        <dbReference type="PROSITE" id="PS50110"/>
    </source>
</evidence>
<evidence type="ECO:0000256" key="9">
    <source>
        <dbReference type="PROSITE-ProRule" id="PRU00169"/>
    </source>
</evidence>
<keyword evidence="8" id="KW-0902">Two-component regulatory system</keyword>
<keyword evidence="6" id="KW-0418">Kinase</keyword>
<evidence type="ECO:0000259" key="11">
    <source>
        <dbReference type="PROSITE" id="PS50109"/>
    </source>
</evidence>
<dbReference type="Pfam" id="PF06580">
    <property type="entry name" value="His_kinase"/>
    <property type="match status" value="1"/>
</dbReference>
<dbReference type="PANTHER" id="PTHR43547">
    <property type="entry name" value="TWO-COMPONENT HISTIDINE KINASE"/>
    <property type="match status" value="1"/>
</dbReference>